<evidence type="ECO:0000313" key="3">
    <source>
        <dbReference type="Proteomes" id="UP000663828"/>
    </source>
</evidence>
<proteinExistence type="predicted"/>
<dbReference type="Proteomes" id="UP000663828">
    <property type="component" value="Unassembled WGS sequence"/>
</dbReference>
<dbReference type="AlphaFoldDB" id="A0A814GSM5"/>
<comment type="caution">
    <text evidence="2">The sequence shown here is derived from an EMBL/GenBank/DDBJ whole genome shotgun (WGS) entry which is preliminary data.</text>
</comment>
<gene>
    <name evidence="2" type="ORF">XAT740_LOCUS13194</name>
</gene>
<reference evidence="2" key="1">
    <citation type="submission" date="2021-02" db="EMBL/GenBank/DDBJ databases">
        <authorList>
            <person name="Nowell W R."/>
        </authorList>
    </citation>
    <scope>NUCLEOTIDE SEQUENCE</scope>
</reference>
<accession>A0A814GSM5</accession>
<evidence type="ECO:0000313" key="2">
    <source>
        <dbReference type="EMBL" id="CAF1000767.1"/>
    </source>
</evidence>
<dbReference type="EMBL" id="CAJNOR010000760">
    <property type="protein sequence ID" value="CAF1000767.1"/>
    <property type="molecule type" value="Genomic_DNA"/>
</dbReference>
<name>A0A814GSM5_ADIRI</name>
<protein>
    <submittedName>
        <fullName evidence="2">Uncharacterized protein</fullName>
    </submittedName>
</protein>
<keyword evidence="3" id="KW-1185">Reference proteome</keyword>
<organism evidence="2 3">
    <name type="scientific">Adineta ricciae</name>
    <name type="common">Rotifer</name>
    <dbReference type="NCBI Taxonomy" id="249248"/>
    <lineage>
        <taxon>Eukaryota</taxon>
        <taxon>Metazoa</taxon>
        <taxon>Spiralia</taxon>
        <taxon>Gnathifera</taxon>
        <taxon>Rotifera</taxon>
        <taxon>Eurotatoria</taxon>
        <taxon>Bdelloidea</taxon>
        <taxon>Adinetida</taxon>
        <taxon>Adinetidae</taxon>
        <taxon>Adineta</taxon>
    </lineage>
</organism>
<sequence>MFTGAHIAASKTASRNQQKETADVQVDDKIAQDLANLGVIVPRTKPSIAVENRSEKHQRKVLAQERRQERLVEQRKMIVHMEGLMEKIIDETPISRKDAEDLREKVNKILTKVNNASETPRLTSIHPSVSEDIPSASSSQLKLNSNVTSSQSINQGAFLLWNNKKLQ</sequence>
<feature type="region of interest" description="Disordered" evidence="1">
    <location>
        <begin position="1"/>
        <end position="24"/>
    </location>
</feature>
<evidence type="ECO:0000256" key="1">
    <source>
        <dbReference type="SAM" id="MobiDB-lite"/>
    </source>
</evidence>